<organism evidence="1 2">
    <name type="scientific">Rhipicephalus sanguineus</name>
    <name type="common">Brown dog tick</name>
    <name type="synonym">Ixodes sanguineus</name>
    <dbReference type="NCBI Taxonomy" id="34632"/>
    <lineage>
        <taxon>Eukaryota</taxon>
        <taxon>Metazoa</taxon>
        <taxon>Ecdysozoa</taxon>
        <taxon>Arthropoda</taxon>
        <taxon>Chelicerata</taxon>
        <taxon>Arachnida</taxon>
        <taxon>Acari</taxon>
        <taxon>Parasitiformes</taxon>
        <taxon>Ixodida</taxon>
        <taxon>Ixodoidea</taxon>
        <taxon>Ixodidae</taxon>
        <taxon>Rhipicephalinae</taxon>
        <taxon>Rhipicephalus</taxon>
        <taxon>Rhipicephalus</taxon>
    </lineage>
</organism>
<comment type="caution">
    <text evidence="1">The sequence shown here is derived from an EMBL/GenBank/DDBJ whole genome shotgun (WGS) entry which is preliminary data.</text>
</comment>
<protein>
    <submittedName>
        <fullName evidence="1">Uncharacterized protein</fullName>
    </submittedName>
</protein>
<accession>A0A9D4PL88</accession>
<dbReference type="VEuPathDB" id="VectorBase:RSAN_033798"/>
<evidence type="ECO:0000313" key="2">
    <source>
        <dbReference type="Proteomes" id="UP000821837"/>
    </source>
</evidence>
<proteinExistence type="predicted"/>
<dbReference type="Proteomes" id="UP000821837">
    <property type="component" value="Unassembled WGS sequence"/>
</dbReference>
<keyword evidence="2" id="KW-1185">Reference proteome</keyword>
<evidence type="ECO:0000313" key="1">
    <source>
        <dbReference type="EMBL" id="KAH7944342.1"/>
    </source>
</evidence>
<dbReference type="EMBL" id="JABSTV010001253">
    <property type="protein sequence ID" value="KAH7944342.1"/>
    <property type="molecule type" value="Genomic_DNA"/>
</dbReference>
<dbReference type="AlphaFoldDB" id="A0A9D4PL88"/>
<sequence length="352" mass="38832">MQFEQTVALVPGFEPAAVAPPQPLGPVAAGELVAPVELVPVAAVVDKMPMVCIMGEKASTPDAFPDDGLCDYIFFDSLYKDGRNMLSRQATFSKSLSNFIKNRPAYQGTHLGVGFSFNYLQSAEEDLKVKEPNPLQPLWDQGIFSVGIFDRPHKSLENQKAAIGTLKKIDDLLQMPKQLGHHVATALAAPDPQFDWSLQYALDFSKVGFDPYIFIAIGHYTYGDNTVRNCAIMPPTRYPFDFPDDENITSDYNYDLGTALFAAQQMSLKRTRLRALVSVTLKGRWNVLRSSDKVEFFERCVSDPSANSFGSYTEAALVDGIGGAAGELDWSRPSVPGRTGHACSRFALFFYL</sequence>
<reference evidence="1" key="2">
    <citation type="submission" date="2021-09" db="EMBL/GenBank/DDBJ databases">
        <authorList>
            <person name="Jia N."/>
            <person name="Wang J."/>
            <person name="Shi W."/>
            <person name="Du L."/>
            <person name="Sun Y."/>
            <person name="Zhan W."/>
            <person name="Jiang J."/>
            <person name="Wang Q."/>
            <person name="Zhang B."/>
            <person name="Ji P."/>
            <person name="Sakyi L.B."/>
            <person name="Cui X."/>
            <person name="Yuan T."/>
            <person name="Jiang B."/>
            <person name="Yang W."/>
            <person name="Lam T.T.-Y."/>
            <person name="Chang Q."/>
            <person name="Ding S."/>
            <person name="Wang X."/>
            <person name="Zhu J."/>
            <person name="Ruan X."/>
            <person name="Zhao L."/>
            <person name="Wei J."/>
            <person name="Que T."/>
            <person name="Du C."/>
            <person name="Cheng J."/>
            <person name="Dai P."/>
            <person name="Han X."/>
            <person name="Huang E."/>
            <person name="Gao Y."/>
            <person name="Liu J."/>
            <person name="Shao H."/>
            <person name="Ye R."/>
            <person name="Li L."/>
            <person name="Wei W."/>
            <person name="Wang X."/>
            <person name="Wang C."/>
            <person name="Huo Q."/>
            <person name="Li W."/>
            <person name="Guo W."/>
            <person name="Chen H."/>
            <person name="Chen S."/>
            <person name="Zhou L."/>
            <person name="Zhou L."/>
            <person name="Ni X."/>
            <person name="Tian J."/>
            <person name="Zhou Y."/>
            <person name="Sheng Y."/>
            <person name="Liu T."/>
            <person name="Pan Y."/>
            <person name="Xia L."/>
            <person name="Li J."/>
            <person name="Zhao F."/>
            <person name="Cao W."/>
        </authorList>
    </citation>
    <scope>NUCLEOTIDE SEQUENCE</scope>
    <source>
        <strain evidence="1">Rsan-2018</strain>
        <tissue evidence="1">Larvae</tissue>
    </source>
</reference>
<name>A0A9D4PL88_RHISA</name>
<gene>
    <name evidence="1" type="ORF">HPB52_018475</name>
</gene>
<reference evidence="1" key="1">
    <citation type="journal article" date="2020" name="Cell">
        <title>Large-Scale Comparative Analyses of Tick Genomes Elucidate Their Genetic Diversity and Vector Capacities.</title>
        <authorList>
            <consortium name="Tick Genome and Microbiome Consortium (TIGMIC)"/>
            <person name="Jia N."/>
            <person name="Wang J."/>
            <person name="Shi W."/>
            <person name="Du L."/>
            <person name="Sun Y."/>
            <person name="Zhan W."/>
            <person name="Jiang J.F."/>
            <person name="Wang Q."/>
            <person name="Zhang B."/>
            <person name="Ji P."/>
            <person name="Bell-Sakyi L."/>
            <person name="Cui X.M."/>
            <person name="Yuan T.T."/>
            <person name="Jiang B.G."/>
            <person name="Yang W.F."/>
            <person name="Lam T.T."/>
            <person name="Chang Q.C."/>
            <person name="Ding S.J."/>
            <person name="Wang X.J."/>
            <person name="Zhu J.G."/>
            <person name="Ruan X.D."/>
            <person name="Zhao L."/>
            <person name="Wei J.T."/>
            <person name="Ye R.Z."/>
            <person name="Que T.C."/>
            <person name="Du C.H."/>
            <person name="Zhou Y.H."/>
            <person name="Cheng J.X."/>
            <person name="Dai P.F."/>
            <person name="Guo W.B."/>
            <person name="Han X.H."/>
            <person name="Huang E.J."/>
            <person name="Li L.F."/>
            <person name="Wei W."/>
            <person name="Gao Y.C."/>
            <person name="Liu J.Z."/>
            <person name="Shao H.Z."/>
            <person name="Wang X."/>
            <person name="Wang C.C."/>
            <person name="Yang T.C."/>
            <person name="Huo Q.B."/>
            <person name="Li W."/>
            <person name="Chen H.Y."/>
            <person name="Chen S.E."/>
            <person name="Zhou L.G."/>
            <person name="Ni X.B."/>
            <person name="Tian J.H."/>
            <person name="Sheng Y."/>
            <person name="Liu T."/>
            <person name="Pan Y.S."/>
            <person name="Xia L.Y."/>
            <person name="Li J."/>
            <person name="Zhao F."/>
            <person name="Cao W.C."/>
        </authorList>
    </citation>
    <scope>NUCLEOTIDE SEQUENCE</scope>
    <source>
        <strain evidence="1">Rsan-2018</strain>
    </source>
</reference>